<comment type="caution">
    <text evidence="2">The sequence shown here is derived from an EMBL/GenBank/DDBJ whole genome shotgun (WGS) entry which is preliminary data.</text>
</comment>
<evidence type="ECO:0000259" key="1">
    <source>
        <dbReference type="Pfam" id="PF02036"/>
    </source>
</evidence>
<evidence type="ECO:0000313" key="3">
    <source>
        <dbReference type="Proteomes" id="UP000238392"/>
    </source>
</evidence>
<dbReference type="InterPro" id="IPR003033">
    <property type="entry name" value="SCP2_sterol-bd_dom"/>
</dbReference>
<reference evidence="2 3" key="1">
    <citation type="submission" date="2018-03" db="EMBL/GenBank/DDBJ databases">
        <title>Genomic Encyclopedia of Archaeal and Bacterial Type Strains, Phase II (KMG-II): from individual species to whole genera.</title>
        <authorList>
            <person name="Goeker M."/>
        </authorList>
    </citation>
    <scope>NUCLEOTIDE SEQUENCE [LARGE SCALE GENOMIC DNA]</scope>
    <source>
        <strain evidence="2 3">DSM 100212</strain>
    </source>
</reference>
<dbReference type="SUPFAM" id="SSF55718">
    <property type="entry name" value="SCP-like"/>
    <property type="match status" value="1"/>
</dbReference>
<accession>A0A2T0WYF3</accession>
<protein>
    <submittedName>
        <fullName evidence="2">SCP-2 sterol transfer family protein</fullName>
    </submittedName>
</protein>
<feature type="domain" description="SCP2" evidence="1">
    <location>
        <begin position="20"/>
        <end position="96"/>
    </location>
</feature>
<dbReference type="Pfam" id="PF02036">
    <property type="entry name" value="SCP2"/>
    <property type="match status" value="1"/>
</dbReference>
<evidence type="ECO:0000313" key="2">
    <source>
        <dbReference type="EMBL" id="PRY91624.1"/>
    </source>
</evidence>
<dbReference type="OrthoDB" id="9809312at2"/>
<proteinExistence type="predicted"/>
<dbReference type="Gene3D" id="3.30.1050.10">
    <property type="entry name" value="SCP2 sterol-binding domain"/>
    <property type="match status" value="1"/>
</dbReference>
<gene>
    <name evidence="2" type="ORF">CLV74_103209</name>
</gene>
<dbReference type="RefSeq" id="WP_106263291.1">
    <property type="nucleotide sequence ID" value="NZ_PVTQ01000003.1"/>
</dbReference>
<sequence>MATTLQDIADRVAPVLATSSNQKSLKIDCGEDGIMVLDGKQVAMDDRPADCTIRMSLENLKKLLKGELNPMTGVMMGKMKVSGNPAAAMELARYLKG</sequence>
<organism evidence="2 3">
    <name type="scientific">Donghicola tyrosinivorans</name>
    <dbReference type="NCBI Taxonomy" id="1652492"/>
    <lineage>
        <taxon>Bacteria</taxon>
        <taxon>Pseudomonadati</taxon>
        <taxon>Pseudomonadota</taxon>
        <taxon>Alphaproteobacteria</taxon>
        <taxon>Rhodobacterales</taxon>
        <taxon>Roseobacteraceae</taxon>
        <taxon>Donghicola</taxon>
    </lineage>
</organism>
<dbReference type="EMBL" id="PVTQ01000003">
    <property type="protein sequence ID" value="PRY91624.1"/>
    <property type="molecule type" value="Genomic_DNA"/>
</dbReference>
<name>A0A2T0WYF3_9RHOB</name>
<dbReference type="Proteomes" id="UP000238392">
    <property type="component" value="Unassembled WGS sequence"/>
</dbReference>
<dbReference type="AlphaFoldDB" id="A0A2T0WYF3"/>
<dbReference type="InterPro" id="IPR036527">
    <property type="entry name" value="SCP2_sterol-bd_dom_sf"/>
</dbReference>
<keyword evidence="3" id="KW-1185">Reference proteome</keyword>